<gene>
    <name evidence="3" type="ORF">DO021_04430</name>
    <name evidence="2" type="ORF">EYB58_00695</name>
</gene>
<protein>
    <submittedName>
        <fullName evidence="2">DUF2333 family protein</fullName>
    </submittedName>
</protein>
<sequence>MMANEKSDSGFESSTPKNKILIVTITLIISFIVFVFSVMIRNSIKPDVINLSNIIESKDGEYFVQANEALVETMLDRWLPNDIFWPTVFLDNMPNFQLGVLEVVRYNTRVLRDNLTRMRTTDKLDSHAEKAFTSFSNDPYKWLFPSAESKWNEGYNSLGLYHENLISGASTFYPRADNLAQLLDQYISLMGGVNTKLISAAKKAQKPTAAGGKSPIDVIGVEEKTSEVVVPWHEIDDNFYYAQGVAYALHLSFKAIKRDFYSVLQDKNSLSLIDTIIEVLDRCNFEPLLIFNGAPDCIFANHSLNLSGVFNDARQKINSLTVALRQG</sequence>
<organism evidence="3 4">
    <name type="scientific">Desulfobacter hydrogenophilus</name>
    <dbReference type="NCBI Taxonomy" id="2291"/>
    <lineage>
        <taxon>Bacteria</taxon>
        <taxon>Pseudomonadati</taxon>
        <taxon>Thermodesulfobacteriota</taxon>
        <taxon>Desulfobacteria</taxon>
        <taxon>Desulfobacterales</taxon>
        <taxon>Desulfobacteraceae</taxon>
        <taxon>Desulfobacter</taxon>
    </lineage>
</organism>
<feature type="transmembrane region" description="Helical" evidence="1">
    <location>
        <begin position="20"/>
        <end position="40"/>
    </location>
</feature>
<dbReference type="InterPro" id="IPR016936">
    <property type="entry name" value="UCP029693"/>
</dbReference>
<name>A0A328FIX6_9BACT</name>
<keyword evidence="1" id="KW-0472">Membrane</keyword>
<keyword evidence="1" id="KW-1133">Transmembrane helix</keyword>
<dbReference type="OrthoDB" id="5498048at2"/>
<reference evidence="2 5" key="2">
    <citation type="submission" date="2019-02" db="EMBL/GenBank/DDBJ databases">
        <title>Complete genome sequence of Desulfobacter hydrogenophilus AcRS1.</title>
        <authorList>
            <person name="Marietou A."/>
            <person name="Lund M.B."/>
            <person name="Marshall I.P.G."/>
            <person name="Schreiber L."/>
            <person name="Jorgensen B."/>
        </authorList>
    </citation>
    <scope>NUCLEOTIDE SEQUENCE [LARGE SCALE GENOMIC DNA]</scope>
    <source>
        <strain evidence="2 5">AcRS1</strain>
    </source>
</reference>
<dbReference type="Proteomes" id="UP000293902">
    <property type="component" value="Chromosome"/>
</dbReference>
<dbReference type="Proteomes" id="UP000248798">
    <property type="component" value="Unassembled WGS sequence"/>
</dbReference>
<evidence type="ECO:0000313" key="5">
    <source>
        <dbReference type="Proteomes" id="UP000293902"/>
    </source>
</evidence>
<dbReference type="EMBL" id="QLNI01000007">
    <property type="protein sequence ID" value="RAM03113.1"/>
    <property type="molecule type" value="Genomic_DNA"/>
</dbReference>
<evidence type="ECO:0000313" key="4">
    <source>
        <dbReference type="Proteomes" id="UP000248798"/>
    </source>
</evidence>
<dbReference type="AlphaFoldDB" id="A0A328FIX6"/>
<dbReference type="RefSeq" id="WP_111954118.1">
    <property type="nucleotide sequence ID" value="NZ_CP036313.1"/>
</dbReference>
<evidence type="ECO:0000313" key="3">
    <source>
        <dbReference type="EMBL" id="RAM03113.1"/>
    </source>
</evidence>
<dbReference type="EMBL" id="CP036313">
    <property type="protein sequence ID" value="QBH11565.1"/>
    <property type="molecule type" value="Genomic_DNA"/>
</dbReference>
<accession>A0A328FIX6</accession>
<evidence type="ECO:0000313" key="2">
    <source>
        <dbReference type="EMBL" id="QBH11565.1"/>
    </source>
</evidence>
<keyword evidence="5" id="KW-1185">Reference proteome</keyword>
<keyword evidence="1" id="KW-0812">Transmembrane</keyword>
<evidence type="ECO:0000256" key="1">
    <source>
        <dbReference type="SAM" id="Phobius"/>
    </source>
</evidence>
<proteinExistence type="predicted"/>
<reference evidence="3 4" key="1">
    <citation type="submission" date="2018-06" db="EMBL/GenBank/DDBJ databases">
        <title>Complete Genome Sequence of Desulfobacter hydrogenophilus (DSM3380).</title>
        <authorList>
            <person name="Marietou A."/>
            <person name="Schreiber L."/>
            <person name="Marshall I."/>
            <person name="Jorgensen B."/>
        </authorList>
    </citation>
    <scope>NUCLEOTIDE SEQUENCE [LARGE SCALE GENOMIC DNA]</scope>
    <source>
        <strain evidence="3 4">DSM 3380</strain>
    </source>
</reference>
<dbReference type="Pfam" id="PF10095">
    <property type="entry name" value="DUF2333"/>
    <property type="match status" value="1"/>
</dbReference>